<reference evidence="6 7" key="1">
    <citation type="submission" date="2018-03" db="EMBL/GenBank/DDBJ databases">
        <title>Diversity of phytobeneficial traits revealed by whole-genome analysis of worldwide-isolated phenazine-producing Pseudomonas spp.</title>
        <authorList>
            <person name="Biessy A."/>
            <person name="Novinscak A."/>
            <person name="Blom J."/>
            <person name="Leger G."/>
            <person name="Thomashow L.S."/>
            <person name="Cazorla F.M."/>
            <person name="Josic D."/>
            <person name="Filion M."/>
        </authorList>
    </citation>
    <scope>NUCLEOTIDE SEQUENCE [LARGE SCALE GENOMIC DNA]</scope>
    <source>
        <strain evidence="6 7">B25</strain>
    </source>
</reference>
<dbReference type="InterPro" id="IPR041602">
    <property type="entry name" value="Quercetinase_C"/>
</dbReference>
<sequence length="231" mass="26081">MIQIHSANDRGHFRNHWLDARFSFEFGTYQNAQCQPYSDLLVLNDDIVAPGGGFSPHGHSNIEVMSYPLLGQVEHRDNSGNTETLGYGDVHLMRAGSGIVHSEMNASSTEPERHLQWWIEPAHKGATPSYQKTHFEREAKQNRLCLITSPDGEAGSLRIDQDIRIYAAIVGDQNIEYLIPRHRRAYLHVAHGTLMLNERVLCAGDGVKIEDVERIQLRSATNAEILLFDLR</sequence>
<name>A0A3G7TXZ0_9PSED</name>
<dbReference type="InterPro" id="IPR003829">
    <property type="entry name" value="Pirin_N_dom"/>
</dbReference>
<dbReference type="PANTHER" id="PTHR43212">
    <property type="entry name" value="QUERCETIN 2,3-DIOXYGENASE"/>
    <property type="match status" value="1"/>
</dbReference>
<dbReference type="PANTHER" id="PTHR43212:SF3">
    <property type="entry name" value="QUERCETIN 2,3-DIOXYGENASE"/>
    <property type="match status" value="1"/>
</dbReference>
<feature type="domain" description="Quercetin 2,3-dioxygenase C-terminal cupin" evidence="5">
    <location>
        <begin position="146"/>
        <end position="230"/>
    </location>
</feature>
<feature type="binding site" evidence="2">
    <location>
        <position position="103"/>
    </location>
    <ligand>
        <name>Fe cation</name>
        <dbReference type="ChEBI" id="CHEBI:24875"/>
    </ligand>
</feature>
<dbReference type="GO" id="GO:0046872">
    <property type="term" value="F:metal ion binding"/>
    <property type="evidence" value="ECO:0007669"/>
    <property type="project" value="UniProtKB-KW"/>
</dbReference>
<dbReference type="InterPro" id="IPR014710">
    <property type="entry name" value="RmlC-like_jellyroll"/>
</dbReference>
<accession>A0A3G7TXZ0</accession>
<feature type="binding site" evidence="2">
    <location>
        <position position="101"/>
    </location>
    <ligand>
        <name>Fe cation</name>
        <dbReference type="ChEBI" id="CHEBI:24875"/>
    </ligand>
</feature>
<evidence type="ECO:0000313" key="7">
    <source>
        <dbReference type="Proteomes" id="UP000268048"/>
    </source>
</evidence>
<feature type="binding site" evidence="2">
    <location>
        <position position="59"/>
    </location>
    <ligand>
        <name>Fe cation</name>
        <dbReference type="ChEBI" id="CHEBI:24875"/>
    </ligand>
</feature>
<dbReference type="Pfam" id="PF17954">
    <property type="entry name" value="Pirin_C_2"/>
    <property type="match status" value="1"/>
</dbReference>
<dbReference type="InterPro" id="IPR011051">
    <property type="entry name" value="RmlC_Cupin_sf"/>
</dbReference>
<evidence type="ECO:0000256" key="3">
    <source>
        <dbReference type="RuleBase" id="RU003457"/>
    </source>
</evidence>
<dbReference type="Proteomes" id="UP000268048">
    <property type="component" value="Chromosome"/>
</dbReference>
<dbReference type="PIRSF" id="PIRSF006232">
    <property type="entry name" value="Pirin"/>
    <property type="match status" value="1"/>
</dbReference>
<gene>
    <name evidence="6" type="ORF">C4K04_5428</name>
</gene>
<keyword evidence="2" id="KW-0408">Iron</keyword>
<dbReference type="SUPFAM" id="SSF51182">
    <property type="entry name" value="RmlC-like cupins"/>
    <property type="match status" value="1"/>
</dbReference>
<comment type="cofactor">
    <cofactor evidence="2">
        <name>Fe cation</name>
        <dbReference type="ChEBI" id="CHEBI:24875"/>
    </cofactor>
    <text evidence="2">Binds 1 Fe cation per subunit.</text>
</comment>
<evidence type="ECO:0000256" key="2">
    <source>
        <dbReference type="PIRSR" id="PIRSR006232-1"/>
    </source>
</evidence>
<evidence type="ECO:0000259" key="4">
    <source>
        <dbReference type="Pfam" id="PF02678"/>
    </source>
</evidence>
<dbReference type="EMBL" id="CP027753">
    <property type="protein sequence ID" value="AZE51076.1"/>
    <property type="molecule type" value="Genomic_DNA"/>
</dbReference>
<protein>
    <submittedName>
        <fullName evidence="6">Pirin</fullName>
    </submittedName>
</protein>
<dbReference type="Pfam" id="PF02678">
    <property type="entry name" value="Pirin"/>
    <property type="match status" value="1"/>
</dbReference>
<feature type="domain" description="Pirin N-terminal" evidence="4">
    <location>
        <begin position="11"/>
        <end position="119"/>
    </location>
</feature>
<dbReference type="InterPro" id="IPR012093">
    <property type="entry name" value="Pirin"/>
</dbReference>
<proteinExistence type="inferred from homology"/>
<evidence type="ECO:0000313" key="6">
    <source>
        <dbReference type="EMBL" id="AZE51076.1"/>
    </source>
</evidence>
<organism evidence="6 7">
    <name type="scientific">Pseudomonas chlororaphis</name>
    <dbReference type="NCBI Taxonomy" id="587753"/>
    <lineage>
        <taxon>Bacteria</taxon>
        <taxon>Pseudomonadati</taxon>
        <taxon>Pseudomonadota</taxon>
        <taxon>Gammaproteobacteria</taxon>
        <taxon>Pseudomonadales</taxon>
        <taxon>Pseudomonadaceae</taxon>
        <taxon>Pseudomonas</taxon>
    </lineage>
</organism>
<dbReference type="AlphaFoldDB" id="A0A3G7TXZ0"/>
<keyword evidence="2" id="KW-0479">Metal-binding</keyword>
<evidence type="ECO:0000256" key="1">
    <source>
        <dbReference type="ARBA" id="ARBA00008416"/>
    </source>
</evidence>
<comment type="similarity">
    <text evidence="1 3">Belongs to the pirin family.</text>
</comment>
<dbReference type="Gene3D" id="2.60.120.10">
    <property type="entry name" value="Jelly Rolls"/>
    <property type="match status" value="2"/>
</dbReference>
<dbReference type="CDD" id="cd02910">
    <property type="entry name" value="cupin_Yhhw_N"/>
    <property type="match status" value="1"/>
</dbReference>
<feature type="binding site" evidence="2">
    <location>
        <position position="57"/>
    </location>
    <ligand>
        <name>Fe cation</name>
        <dbReference type="ChEBI" id="CHEBI:24875"/>
    </ligand>
</feature>
<evidence type="ECO:0000259" key="5">
    <source>
        <dbReference type="Pfam" id="PF17954"/>
    </source>
</evidence>
<dbReference type="RefSeq" id="WP_164486526.1">
    <property type="nucleotide sequence ID" value="NZ_CP027753.1"/>
</dbReference>